<reference evidence="2 3" key="1">
    <citation type="submission" date="2016-10" db="EMBL/GenBank/DDBJ databases">
        <authorList>
            <person name="de Groot N.N."/>
        </authorList>
    </citation>
    <scope>NUCLEOTIDE SEQUENCE [LARGE SCALE GENOMIC DNA]</scope>
    <source>
        <strain evidence="2 3">AA1</strain>
    </source>
</reference>
<organism evidence="2 3">
    <name type="scientific">Desulfoluna spongiiphila</name>
    <dbReference type="NCBI Taxonomy" id="419481"/>
    <lineage>
        <taxon>Bacteria</taxon>
        <taxon>Pseudomonadati</taxon>
        <taxon>Thermodesulfobacteriota</taxon>
        <taxon>Desulfobacteria</taxon>
        <taxon>Desulfobacterales</taxon>
        <taxon>Desulfolunaceae</taxon>
        <taxon>Desulfoluna</taxon>
    </lineage>
</organism>
<gene>
    <name evidence="2" type="ORF">SAMN05216233_109191</name>
</gene>
<evidence type="ECO:0000313" key="2">
    <source>
        <dbReference type="EMBL" id="SCY46040.1"/>
    </source>
</evidence>
<dbReference type="OrthoDB" id="6116812at2"/>
<evidence type="ECO:0000256" key="1">
    <source>
        <dbReference type="SAM" id="MobiDB-lite"/>
    </source>
</evidence>
<sequence>MTDVKVNEDKRATLRLLDQLDVLSMKPRERKRVIRSMMGQTRTKSRRNTASQKTITGQKFTPRTKRSKSRRRMLMGLTKQLSTKLKNDHRGVVGWSHHVPAAIAKTHQDGATVECNSIENKMHTGHSPSYFRKPLTIKQARALKRYGFRRRIARKHGKAVWRRATTRWIKDNVTLGQAGLIQNALVHNGETRKPNRWKVKVPARPFLGATQEDADAYLTEMAETALQRIRKA</sequence>
<accession>A0A1G5G461</accession>
<dbReference type="Pfam" id="PF05069">
    <property type="entry name" value="Phage_tail_S"/>
    <property type="match status" value="1"/>
</dbReference>
<dbReference type="EMBL" id="FMUX01000009">
    <property type="protein sequence ID" value="SCY46040.1"/>
    <property type="molecule type" value="Genomic_DNA"/>
</dbReference>
<feature type="compositionally biased region" description="Polar residues" evidence="1">
    <location>
        <begin position="39"/>
        <end position="59"/>
    </location>
</feature>
<proteinExistence type="predicted"/>
<protein>
    <submittedName>
        <fullName evidence="2">Phage virion morphogenesis family protein</fullName>
    </submittedName>
</protein>
<dbReference type="AlphaFoldDB" id="A0A1G5G461"/>
<dbReference type="Proteomes" id="UP000198870">
    <property type="component" value="Unassembled WGS sequence"/>
</dbReference>
<dbReference type="InterPro" id="IPR006522">
    <property type="entry name" value="Phage_virion_morphogenesis"/>
</dbReference>
<evidence type="ECO:0000313" key="3">
    <source>
        <dbReference type="Proteomes" id="UP000198870"/>
    </source>
</evidence>
<feature type="region of interest" description="Disordered" evidence="1">
    <location>
        <begin position="39"/>
        <end position="68"/>
    </location>
</feature>
<name>A0A1G5G461_9BACT</name>
<dbReference type="STRING" id="419481.SAMN05216233_109191"/>
<keyword evidence="3" id="KW-1185">Reference proteome</keyword>
<dbReference type="RefSeq" id="WP_092211250.1">
    <property type="nucleotide sequence ID" value="NZ_FMUX01000009.1"/>
</dbReference>